<gene>
    <name evidence="1" type="ORF">S06H3_61917</name>
</gene>
<dbReference type="CDD" id="cd18785">
    <property type="entry name" value="SF2_C"/>
    <property type="match status" value="1"/>
</dbReference>
<protein>
    <submittedName>
        <fullName evidence="1">Uncharacterized protein</fullName>
    </submittedName>
</protein>
<comment type="caution">
    <text evidence="1">The sequence shown here is derived from an EMBL/GenBank/DDBJ whole genome shotgun (WGS) entry which is preliminary data.</text>
</comment>
<feature type="non-terminal residue" evidence="1">
    <location>
        <position position="1"/>
    </location>
</feature>
<proteinExistence type="predicted"/>
<reference evidence="1" key="1">
    <citation type="journal article" date="2014" name="Front. Microbiol.">
        <title>High frequency of phylogenetically diverse reductive dehalogenase-homologous genes in deep subseafloor sedimentary metagenomes.</title>
        <authorList>
            <person name="Kawai M."/>
            <person name="Futagami T."/>
            <person name="Toyoda A."/>
            <person name="Takaki Y."/>
            <person name="Nishi S."/>
            <person name="Hori S."/>
            <person name="Arai W."/>
            <person name="Tsubouchi T."/>
            <person name="Morono Y."/>
            <person name="Uchiyama I."/>
            <person name="Ito T."/>
            <person name="Fujiyama A."/>
            <person name="Inagaki F."/>
            <person name="Takami H."/>
        </authorList>
    </citation>
    <scope>NUCLEOTIDE SEQUENCE</scope>
    <source>
        <strain evidence="1">Expedition CK06-06</strain>
    </source>
</reference>
<sequence length="162" mass="19133">KLTEGVDDPRFSAILLTYPFKNDRKLVQQIGRVLRHSTEPGMEEIEVQNAIVVHCADYPFQEIWDNYLNYEKLKHLVTGEHYRKVVVDFLELQPRYEYFGKRFRKRLAPFTSLSEPQVSNGSNSNQEENINPNIHDQWQKEAWSAIQTLPRVLVLLLRDDFD</sequence>
<feature type="non-terminal residue" evidence="1">
    <location>
        <position position="162"/>
    </location>
</feature>
<dbReference type="AlphaFoldDB" id="X1R004"/>
<dbReference type="Gene3D" id="3.40.50.300">
    <property type="entry name" value="P-loop containing nucleotide triphosphate hydrolases"/>
    <property type="match status" value="1"/>
</dbReference>
<dbReference type="EMBL" id="BARV01040699">
    <property type="protein sequence ID" value="GAI56430.1"/>
    <property type="molecule type" value="Genomic_DNA"/>
</dbReference>
<organism evidence="1">
    <name type="scientific">marine sediment metagenome</name>
    <dbReference type="NCBI Taxonomy" id="412755"/>
    <lineage>
        <taxon>unclassified sequences</taxon>
        <taxon>metagenomes</taxon>
        <taxon>ecological metagenomes</taxon>
    </lineage>
</organism>
<dbReference type="InterPro" id="IPR027417">
    <property type="entry name" value="P-loop_NTPase"/>
</dbReference>
<name>X1R004_9ZZZZ</name>
<evidence type="ECO:0000313" key="1">
    <source>
        <dbReference type="EMBL" id="GAI56430.1"/>
    </source>
</evidence>
<accession>X1R004</accession>